<evidence type="ECO:0000256" key="5">
    <source>
        <dbReference type="ARBA" id="ARBA00022777"/>
    </source>
</evidence>
<dbReference type="EMBL" id="LXWW01000133">
    <property type="protein sequence ID" value="OAO15539.1"/>
    <property type="molecule type" value="Genomic_DNA"/>
</dbReference>
<dbReference type="InterPro" id="IPR002913">
    <property type="entry name" value="START_lipid-bd_dom"/>
</dbReference>
<dbReference type="SMART" id="SM00220">
    <property type="entry name" value="S_TKc"/>
    <property type="match status" value="1"/>
</dbReference>
<dbReference type="SUPFAM" id="SSF56112">
    <property type="entry name" value="Protein kinase-like (PK-like)"/>
    <property type="match status" value="1"/>
</dbReference>
<evidence type="ECO:0000259" key="9">
    <source>
        <dbReference type="PROSITE" id="PS50011"/>
    </source>
</evidence>
<feature type="domain" description="Protein kinase" evidence="9">
    <location>
        <begin position="507"/>
        <end position="773"/>
    </location>
</feature>
<dbReference type="SUPFAM" id="SSF55961">
    <property type="entry name" value="Bet v1-like"/>
    <property type="match status" value="1"/>
</dbReference>
<sequence>MNPDDTIISVSATATRTVPDTDRFKPSHRKMMVNEGKSDTSSKQASASHAGDTTLPLLPARIMQMLNSMRNTLEVKDREYGSKMYSTCFTAACAIDWLLINGFVDSRNEGVNLCQELLDSQQIVALTSVGNVFQDTDDLFAFKADQQISRPLTSSETATWVFASHVKTNSVILSIPKASLLEVAINTHNIKQLASLLTELRQQTFYHLLYREQGEWKERKRIDRRGNYILVERPTTQQGNYNILRSTREISGDAEEVYRDLLIGDMPGQQISGRARWEKRLSREEVLCTIDGVSNEERIPFVHRLFKNRKADGAVNDGASVILKEWKKMGGMARSAHTYNDIPQGIRVVHRYMKSGSGFATCRDLVLLQDHFRTEEGCYVIYEVSVNGDLPSRTAGKRASYVRAEVLLSAYLLIPAGRDKCRLSMFCQYNDYQSLLLMLLKTRPLITCDVTGFRHVPLGDHPMSADTPSSNSETVENEPMEAEHEPSVEEVVAPPVATHGEVHLEDFKVLALLGRGGYGKVLHVYCAKTGQYFAMKVLKKDEIVRRRQVSRTKVERLILERANFPFITRLYYAYQTPYRLYMVIDYMQCGDLFTHLSRFGVFTEDRARLYIAEIVLALEHLHNMGIIYRDLKPENVLLGADGHVKLTDFGLSRYYSLCGELKRPIGELRSYSYCGTEQYMAPEMLLRRPHTEAIDWWSLGILLCECLTGCHPFQGHSHHQTLNNIMNSAVAPRIRSMSMDARSLILRLLERDPQRRLGCTELGVQGIKCHPFFASVDWDALLKKKVAVPYVPHLAGPSDYTYFDRMIPGSVLTESVSSPQHPPSEMELQLRIRQERERQRVDNPHGHERTRTPSSELDTRYVGFEYSCD</sequence>
<organism evidence="13 14">
    <name type="scientific">Blastocystis sp. subtype 1 (strain ATCC 50177 / NandII)</name>
    <dbReference type="NCBI Taxonomy" id="478820"/>
    <lineage>
        <taxon>Eukaryota</taxon>
        <taxon>Sar</taxon>
        <taxon>Stramenopiles</taxon>
        <taxon>Bigyra</taxon>
        <taxon>Opalozoa</taxon>
        <taxon>Opalinata</taxon>
        <taxon>Blastocystidae</taxon>
        <taxon>Blastocystis</taxon>
    </lineage>
</organism>
<dbReference type="CDD" id="cd05123">
    <property type="entry name" value="STKc_AGC"/>
    <property type="match status" value="1"/>
</dbReference>
<dbReference type="InterPro" id="IPR017441">
    <property type="entry name" value="Protein_kinase_ATP_BS"/>
</dbReference>
<dbReference type="GO" id="GO:0005524">
    <property type="term" value="F:ATP binding"/>
    <property type="evidence" value="ECO:0007669"/>
    <property type="project" value="UniProtKB-UniRule"/>
</dbReference>
<dbReference type="Gene3D" id="3.30.200.20">
    <property type="entry name" value="Phosphorylase Kinase, domain 1"/>
    <property type="match status" value="1"/>
</dbReference>
<dbReference type="InterPro" id="IPR000591">
    <property type="entry name" value="DEP_dom"/>
</dbReference>
<dbReference type="PROSITE" id="PS50186">
    <property type="entry name" value="DEP"/>
    <property type="match status" value="1"/>
</dbReference>
<dbReference type="OrthoDB" id="432483at2759"/>
<evidence type="ECO:0000313" key="14">
    <source>
        <dbReference type="Proteomes" id="UP000078348"/>
    </source>
</evidence>
<dbReference type="InterPro" id="IPR045270">
    <property type="entry name" value="STKc_AGC"/>
</dbReference>
<evidence type="ECO:0000256" key="1">
    <source>
        <dbReference type="ARBA" id="ARBA00022527"/>
    </source>
</evidence>
<evidence type="ECO:0000259" key="12">
    <source>
        <dbReference type="PROSITE" id="PS51285"/>
    </source>
</evidence>
<keyword evidence="4 7" id="KW-0547">Nucleotide-binding</keyword>
<dbReference type="InterPro" id="IPR011009">
    <property type="entry name" value="Kinase-like_dom_sf"/>
</dbReference>
<keyword evidence="6 7" id="KW-0067">ATP-binding</keyword>
<evidence type="ECO:0000259" key="11">
    <source>
        <dbReference type="PROSITE" id="PS50848"/>
    </source>
</evidence>
<dbReference type="GO" id="GO:0004674">
    <property type="term" value="F:protein serine/threonine kinase activity"/>
    <property type="evidence" value="ECO:0007669"/>
    <property type="project" value="UniProtKB-KW"/>
</dbReference>
<evidence type="ECO:0000256" key="7">
    <source>
        <dbReference type="PROSITE-ProRule" id="PRU10141"/>
    </source>
</evidence>
<feature type="domain" description="START" evidence="11">
    <location>
        <begin position="324"/>
        <end position="456"/>
    </location>
</feature>
<dbReference type="Gene3D" id="1.10.510.10">
    <property type="entry name" value="Transferase(Phosphotransferase) domain 1"/>
    <property type="match status" value="1"/>
</dbReference>
<evidence type="ECO:0000256" key="4">
    <source>
        <dbReference type="ARBA" id="ARBA00022741"/>
    </source>
</evidence>
<accession>A0A196SHV4</accession>
<dbReference type="STRING" id="478820.A0A196SHV4"/>
<evidence type="ECO:0000256" key="8">
    <source>
        <dbReference type="SAM" id="MobiDB-lite"/>
    </source>
</evidence>
<keyword evidence="1" id="KW-0723">Serine/threonine-protein kinase</keyword>
<keyword evidence="3" id="KW-0808">Transferase</keyword>
<evidence type="ECO:0000256" key="2">
    <source>
        <dbReference type="ARBA" id="ARBA00022553"/>
    </source>
</evidence>
<evidence type="ECO:0000313" key="13">
    <source>
        <dbReference type="EMBL" id="OAO15539.1"/>
    </source>
</evidence>
<name>A0A196SHV4_BLAHN</name>
<dbReference type="PROSITE" id="PS00107">
    <property type="entry name" value="PROTEIN_KINASE_ATP"/>
    <property type="match status" value="1"/>
</dbReference>
<dbReference type="Gene3D" id="1.10.10.10">
    <property type="entry name" value="Winged helix-like DNA-binding domain superfamily/Winged helix DNA-binding domain"/>
    <property type="match status" value="1"/>
</dbReference>
<keyword evidence="2" id="KW-0597">Phosphoprotein</keyword>
<dbReference type="FunFam" id="1.10.510.10:FF:000008">
    <property type="entry name" value="Non-specific serine/threonine protein kinase"/>
    <property type="match status" value="1"/>
</dbReference>
<dbReference type="GO" id="GO:0035556">
    <property type="term" value="P:intracellular signal transduction"/>
    <property type="evidence" value="ECO:0007669"/>
    <property type="project" value="InterPro"/>
</dbReference>
<dbReference type="GO" id="GO:0008289">
    <property type="term" value="F:lipid binding"/>
    <property type="evidence" value="ECO:0007669"/>
    <property type="project" value="InterPro"/>
</dbReference>
<feature type="region of interest" description="Disordered" evidence="8">
    <location>
        <begin position="459"/>
        <end position="485"/>
    </location>
</feature>
<evidence type="ECO:0000256" key="6">
    <source>
        <dbReference type="ARBA" id="ARBA00022840"/>
    </source>
</evidence>
<dbReference type="AlphaFoldDB" id="A0A196SHV4"/>
<dbReference type="InterPro" id="IPR036388">
    <property type="entry name" value="WH-like_DNA-bd_sf"/>
</dbReference>
<dbReference type="PANTHER" id="PTHR24351">
    <property type="entry name" value="RIBOSOMAL PROTEIN S6 KINASE"/>
    <property type="match status" value="1"/>
</dbReference>
<dbReference type="InterPro" id="IPR000719">
    <property type="entry name" value="Prot_kinase_dom"/>
</dbReference>
<dbReference type="SMART" id="SM00133">
    <property type="entry name" value="S_TK_X"/>
    <property type="match status" value="1"/>
</dbReference>
<dbReference type="Pfam" id="PF00610">
    <property type="entry name" value="DEP"/>
    <property type="match status" value="1"/>
</dbReference>
<protein>
    <submittedName>
        <fullName evidence="13">Ribosomal protein S6 kinase alpha-3</fullName>
    </submittedName>
</protein>
<dbReference type="Pfam" id="PF01852">
    <property type="entry name" value="START"/>
    <property type="match status" value="1"/>
</dbReference>
<dbReference type="CDD" id="cd04371">
    <property type="entry name" value="DEP"/>
    <property type="match status" value="1"/>
</dbReference>
<dbReference type="Proteomes" id="UP000078348">
    <property type="component" value="Unassembled WGS sequence"/>
</dbReference>
<dbReference type="InterPro" id="IPR008271">
    <property type="entry name" value="Ser/Thr_kinase_AS"/>
</dbReference>
<evidence type="ECO:0000259" key="10">
    <source>
        <dbReference type="PROSITE" id="PS50186"/>
    </source>
</evidence>
<feature type="region of interest" description="Disordered" evidence="8">
    <location>
        <begin position="836"/>
        <end position="856"/>
    </location>
</feature>
<proteinExistence type="predicted"/>
<dbReference type="InterPro" id="IPR023393">
    <property type="entry name" value="START-like_dom_sf"/>
</dbReference>
<dbReference type="Gene3D" id="3.30.530.20">
    <property type="match status" value="1"/>
</dbReference>
<reference evidence="13 14" key="1">
    <citation type="submission" date="2016-05" db="EMBL/GenBank/DDBJ databases">
        <title>Nuclear genome of Blastocystis sp. subtype 1 NandII.</title>
        <authorList>
            <person name="Gentekaki E."/>
            <person name="Curtis B."/>
            <person name="Stairs C."/>
            <person name="Eme L."/>
            <person name="Herman E."/>
            <person name="Klimes V."/>
            <person name="Arias M.C."/>
            <person name="Elias M."/>
            <person name="Hilliou F."/>
            <person name="Klute M."/>
            <person name="Malik S.-B."/>
            <person name="Pightling A."/>
            <person name="Rachubinski R."/>
            <person name="Salas D."/>
            <person name="Schlacht A."/>
            <person name="Suga H."/>
            <person name="Archibald J."/>
            <person name="Ball S.G."/>
            <person name="Clark G."/>
            <person name="Dacks J."/>
            <person name="Van Der Giezen M."/>
            <person name="Tsaousis A."/>
            <person name="Roger A."/>
        </authorList>
    </citation>
    <scope>NUCLEOTIDE SEQUENCE [LARGE SCALE GENOMIC DNA]</scope>
    <source>
        <strain evidence="14">ATCC 50177 / NandII</strain>
    </source>
</reference>
<keyword evidence="5 13" id="KW-0418">Kinase</keyword>
<feature type="region of interest" description="Disordered" evidence="8">
    <location>
        <begin position="18"/>
        <end position="51"/>
    </location>
</feature>
<gene>
    <name evidence="13" type="ORF">AV274_2749</name>
</gene>
<dbReference type="PROSITE" id="PS50848">
    <property type="entry name" value="START"/>
    <property type="match status" value="1"/>
</dbReference>
<dbReference type="PROSITE" id="PS00108">
    <property type="entry name" value="PROTEIN_KINASE_ST"/>
    <property type="match status" value="1"/>
</dbReference>
<feature type="binding site" evidence="7">
    <location>
        <position position="536"/>
    </location>
    <ligand>
        <name>ATP</name>
        <dbReference type="ChEBI" id="CHEBI:30616"/>
    </ligand>
</feature>
<comment type="caution">
    <text evidence="13">The sequence shown here is derived from an EMBL/GenBank/DDBJ whole genome shotgun (WGS) entry which is preliminary data.</text>
</comment>
<dbReference type="PROSITE" id="PS50011">
    <property type="entry name" value="PROTEIN_KINASE_DOM"/>
    <property type="match status" value="1"/>
</dbReference>
<feature type="compositionally biased region" description="Basic and acidic residues" evidence="8">
    <location>
        <begin position="836"/>
        <end position="851"/>
    </location>
</feature>
<evidence type="ECO:0000256" key="3">
    <source>
        <dbReference type="ARBA" id="ARBA00022679"/>
    </source>
</evidence>
<dbReference type="SMART" id="SM00049">
    <property type="entry name" value="DEP"/>
    <property type="match status" value="1"/>
</dbReference>
<feature type="domain" description="DEP" evidence="10">
    <location>
        <begin position="69"/>
        <end position="164"/>
    </location>
</feature>
<dbReference type="SUPFAM" id="SSF46785">
    <property type="entry name" value="Winged helix' DNA-binding domain"/>
    <property type="match status" value="1"/>
</dbReference>
<dbReference type="Pfam" id="PF00069">
    <property type="entry name" value="Pkinase"/>
    <property type="match status" value="1"/>
</dbReference>
<dbReference type="InterPro" id="IPR036390">
    <property type="entry name" value="WH_DNA-bd_sf"/>
</dbReference>
<dbReference type="InterPro" id="IPR000961">
    <property type="entry name" value="AGC-kinase_C"/>
</dbReference>
<dbReference type="PROSITE" id="PS51285">
    <property type="entry name" value="AGC_KINASE_CTER"/>
    <property type="match status" value="1"/>
</dbReference>
<feature type="domain" description="AGC-kinase C-terminal" evidence="12">
    <location>
        <begin position="774"/>
        <end position="869"/>
    </location>
</feature>
<keyword evidence="14" id="KW-1185">Reference proteome</keyword>